<keyword evidence="2" id="KW-1185">Reference proteome</keyword>
<dbReference type="AlphaFoldDB" id="A0A0K1E7M4"/>
<dbReference type="EMBL" id="CP012159">
    <property type="protein sequence ID" value="AKT36886.1"/>
    <property type="molecule type" value="Genomic_DNA"/>
</dbReference>
<evidence type="ECO:0000313" key="1">
    <source>
        <dbReference type="EMBL" id="AKT36886.1"/>
    </source>
</evidence>
<gene>
    <name evidence="1" type="ORF">CMC5_010070</name>
</gene>
<reference evidence="1 2" key="1">
    <citation type="submission" date="2015-07" db="EMBL/GenBank/DDBJ databases">
        <title>Genome analysis of myxobacterium Chondromyces crocatus Cm c5 reveals a high potential for natural compound synthesis and the genetic basis for the loss of fruiting body formation.</title>
        <authorList>
            <person name="Zaburannyi N."/>
            <person name="Bunk B."/>
            <person name="Maier J."/>
            <person name="Overmann J."/>
            <person name="Mueller R."/>
        </authorList>
    </citation>
    <scope>NUCLEOTIDE SEQUENCE [LARGE SCALE GENOMIC DNA]</scope>
    <source>
        <strain evidence="1 2">Cm c5</strain>
    </source>
</reference>
<accession>A0A0K1E7M4</accession>
<protein>
    <submittedName>
        <fullName evidence="1">Uncharacterized protein</fullName>
    </submittedName>
</protein>
<dbReference type="Proteomes" id="UP000067626">
    <property type="component" value="Chromosome"/>
</dbReference>
<organism evidence="1 2">
    <name type="scientific">Chondromyces crocatus</name>
    <dbReference type="NCBI Taxonomy" id="52"/>
    <lineage>
        <taxon>Bacteria</taxon>
        <taxon>Pseudomonadati</taxon>
        <taxon>Myxococcota</taxon>
        <taxon>Polyangia</taxon>
        <taxon>Polyangiales</taxon>
        <taxon>Polyangiaceae</taxon>
        <taxon>Chondromyces</taxon>
    </lineage>
</organism>
<evidence type="ECO:0000313" key="2">
    <source>
        <dbReference type="Proteomes" id="UP000067626"/>
    </source>
</evidence>
<name>A0A0K1E7M4_CHOCO</name>
<proteinExistence type="predicted"/>
<sequence length="81" mass="8482">MRHFAGVPANLDRAVGHRTVGALLHSLSRAKMTTAATMTITTTASIAAAHCGGGIGGILNTSQAGVWLLSFSGWFHRYTEV</sequence>
<dbReference type="KEGG" id="ccro:CMC5_010070"/>